<reference evidence="1" key="1">
    <citation type="journal article" date="2010" name="Microbiol. Resour. Announc.">
        <title>Comparative genomics of the bacterial genus Listeria: Genome evolution is characterized by limited gene acquisition and limited gene loss.</title>
        <authorList>
            <person name="den Bakker H.C."/>
            <person name="Cummings C.A."/>
            <person name="Ferreira V."/>
            <person name="Vatta P."/>
            <person name="Orsi R.H."/>
            <person name="Degoricija L."/>
            <person name="Barker M."/>
            <person name="Petrauskene O."/>
            <person name="Furtado M.R."/>
            <person name="Wiedmann M."/>
        </authorList>
    </citation>
    <scope>NUCLEOTIDE SEQUENCE [LARGE SCALE GENOMIC DNA]</scope>
    <source>
        <strain evidence="1">FSL N1-067</strain>
    </source>
</reference>
<dbReference type="Proteomes" id="UP000004302">
    <property type="component" value="Chromosome"/>
</dbReference>
<accession>E3ZS03</accession>
<organism evidence="1">
    <name type="scientific">Listeria seeligeri FSL N1-067</name>
    <dbReference type="NCBI Taxonomy" id="702453"/>
    <lineage>
        <taxon>Bacteria</taxon>
        <taxon>Bacillati</taxon>
        <taxon>Bacillota</taxon>
        <taxon>Bacilli</taxon>
        <taxon>Bacillales</taxon>
        <taxon>Listeriaceae</taxon>
        <taxon>Listeria</taxon>
    </lineage>
</organism>
<protein>
    <submittedName>
        <fullName evidence="1">YusE</fullName>
    </submittedName>
</protein>
<dbReference type="EMBL" id="ADXJ01000783">
    <property type="protein sequence ID" value="EFR99589.1"/>
    <property type="molecule type" value="Genomic_DNA"/>
</dbReference>
<dbReference type="AlphaFoldDB" id="E3ZS03"/>
<comment type="caution">
    <text evidence="1">The sequence shown here is derived from an EMBL/GenBank/DDBJ whole genome shotgun (WGS) entry which is preliminary data.</text>
</comment>
<evidence type="ECO:0000313" key="1">
    <source>
        <dbReference type="EMBL" id="EFR99589.1"/>
    </source>
</evidence>
<gene>
    <name evidence="1" type="ORF">NT03LS_2284a</name>
</gene>
<sequence>RLHGFFFVLRFRAQQVELLPFFLLYLRQRMLKKKWLLNSVPQFLSFQQ</sequence>
<name>E3ZS03_LISSE</name>
<feature type="non-terminal residue" evidence="1">
    <location>
        <position position="1"/>
    </location>
</feature>
<dbReference type="HOGENOM" id="CLU_3161741_0_0_9"/>
<proteinExistence type="predicted"/>